<proteinExistence type="predicted"/>
<keyword evidence="2" id="KW-1185">Reference proteome</keyword>
<feature type="non-terminal residue" evidence="1">
    <location>
        <position position="35"/>
    </location>
</feature>
<evidence type="ECO:0000313" key="1">
    <source>
        <dbReference type="EMBL" id="KAL2717847.1"/>
    </source>
</evidence>
<sequence>MPLNHLGNNFYTEQRRHPNPSWPLSAYYQLYYSRT</sequence>
<name>A0ABD2ABV8_VESSQ</name>
<reference evidence="1 2" key="1">
    <citation type="journal article" date="2024" name="Ann. Entomol. Soc. Am.">
        <title>Genomic analyses of the southern and eastern yellowjacket wasps (Hymenoptera: Vespidae) reveal evolutionary signatures of social life.</title>
        <authorList>
            <person name="Catto M.A."/>
            <person name="Caine P.B."/>
            <person name="Orr S.E."/>
            <person name="Hunt B.G."/>
            <person name="Goodisman M.A.D."/>
        </authorList>
    </citation>
    <scope>NUCLEOTIDE SEQUENCE [LARGE SCALE GENOMIC DNA]</scope>
    <source>
        <strain evidence="1">233</strain>
        <tissue evidence="1">Head and thorax</tissue>
    </source>
</reference>
<gene>
    <name evidence="1" type="ORF">V1478_011723</name>
</gene>
<accession>A0ABD2ABV8</accession>
<evidence type="ECO:0000313" key="2">
    <source>
        <dbReference type="Proteomes" id="UP001607302"/>
    </source>
</evidence>
<dbReference type="Proteomes" id="UP001607302">
    <property type="component" value="Unassembled WGS sequence"/>
</dbReference>
<organism evidence="1 2">
    <name type="scientific">Vespula squamosa</name>
    <name type="common">Southern yellow jacket</name>
    <name type="synonym">Wasp</name>
    <dbReference type="NCBI Taxonomy" id="30214"/>
    <lineage>
        <taxon>Eukaryota</taxon>
        <taxon>Metazoa</taxon>
        <taxon>Ecdysozoa</taxon>
        <taxon>Arthropoda</taxon>
        <taxon>Hexapoda</taxon>
        <taxon>Insecta</taxon>
        <taxon>Pterygota</taxon>
        <taxon>Neoptera</taxon>
        <taxon>Endopterygota</taxon>
        <taxon>Hymenoptera</taxon>
        <taxon>Apocrita</taxon>
        <taxon>Aculeata</taxon>
        <taxon>Vespoidea</taxon>
        <taxon>Vespidae</taxon>
        <taxon>Vespinae</taxon>
        <taxon>Vespula</taxon>
    </lineage>
</organism>
<dbReference type="AlphaFoldDB" id="A0ABD2ABV8"/>
<protein>
    <submittedName>
        <fullName evidence="1">Uncharacterized protein</fullName>
    </submittedName>
</protein>
<dbReference type="EMBL" id="JAUDFV010000152">
    <property type="protein sequence ID" value="KAL2717847.1"/>
    <property type="molecule type" value="Genomic_DNA"/>
</dbReference>
<comment type="caution">
    <text evidence="1">The sequence shown here is derived from an EMBL/GenBank/DDBJ whole genome shotgun (WGS) entry which is preliminary data.</text>
</comment>